<reference evidence="2" key="2">
    <citation type="submission" date="2015-01" db="EMBL/GenBank/DDBJ databases">
        <title>Evolutionary Origins and Diversification of the Mycorrhizal Mutualists.</title>
        <authorList>
            <consortium name="DOE Joint Genome Institute"/>
            <consortium name="Mycorrhizal Genomics Consortium"/>
            <person name="Kohler A."/>
            <person name="Kuo A."/>
            <person name="Nagy L.G."/>
            <person name="Floudas D."/>
            <person name="Copeland A."/>
            <person name="Barry K.W."/>
            <person name="Cichocki N."/>
            <person name="Veneault-Fourrey C."/>
            <person name="LaButti K."/>
            <person name="Lindquist E.A."/>
            <person name="Lipzen A."/>
            <person name="Lundell T."/>
            <person name="Morin E."/>
            <person name="Murat C."/>
            <person name="Riley R."/>
            <person name="Ohm R."/>
            <person name="Sun H."/>
            <person name="Tunlid A."/>
            <person name="Henrissat B."/>
            <person name="Grigoriev I.V."/>
            <person name="Hibbett D.S."/>
            <person name="Martin F."/>
        </authorList>
    </citation>
    <scope>NUCLEOTIDE SEQUENCE [LARGE SCALE GENOMIC DNA]</scope>
    <source>
        <strain evidence="2">Ve08.2h10</strain>
    </source>
</reference>
<dbReference type="InParanoid" id="A0A0D0CP25"/>
<name>A0A0D0CP25_9AGAM</name>
<accession>A0A0D0CP25</accession>
<organism evidence="1 2">
    <name type="scientific">Paxillus rubicundulus Ve08.2h10</name>
    <dbReference type="NCBI Taxonomy" id="930991"/>
    <lineage>
        <taxon>Eukaryota</taxon>
        <taxon>Fungi</taxon>
        <taxon>Dikarya</taxon>
        <taxon>Basidiomycota</taxon>
        <taxon>Agaricomycotina</taxon>
        <taxon>Agaricomycetes</taxon>
        <taxon>Agaricomycetidae</taxon>
        <taxon>Boletales</taxon>
        <taxon>Paxilineae</taxon>
        <taxon>Paxillaceae</taxon>
        <taxon>Paxillus</taxon>
    </lineage>
</organism>
<feature type="non-terminal residue" evidence="1">
    <location>
        <position position="96"/>
    </location>
</feature>
<feature type="non-terminal residue" evidence="1">
    <location>
        <position position="1"/>
    </location>
</feature>
<sequence length="96" mass="10828">AQTLAALSEELHIPTLSGLLQRFLFDQIYPHNPHKQSEIPLAGCPQFDGCIYTFNSTSSHFYAPSDLSRIGGMQTECIHSTPLWRNKGPQFDYVFV</sequence>
<gene>
    <name evidence="1" type="ORF">PAXRUDRAFT_39053</name>
</gene>
<keyword evidence="2" id="KW-1185">Reference proteome</keyword>
<dbReference type="EMBL" id="KN830699">
    <property type="protein sequence ID" value="KIK72556.1"/>
    <property type="molecule type" value="Genomic_DNA"/>
</dbReference>
<proteinExistence type="predicted"/>
<dbReference type="AlphaFoldDB" id="A0A0D0CP25"/>
<dbReference type="Proteomes" id="UP000054538">
    <property type="component" value="Unassembled WGS sequence"/>
</dbReference>
<protein>
    <submittedName>
        <fullName evidence="1">Uncharacterized protein</fullName>
    </submittedName>
</protein>
<dbReference type="HOGENOM" id="CLU_006344_15_2_1"/>
<reference evidence="1 2" key="1">
    <citation type="submission" date="2014-04" db="EMBL/GenBank/DDBJ databases">
        <authorList>
            <consortium name="DOE Joint Genome Institute"/>
            <person name="Kuo A."/>
            <person name="Kohler A."/>
            <person name="Jargeat P."/>
            <person name="Nagy L.G."/>
            <person name="Floudas D."/>
            <person name="Copeland A."/>
            <person name="Barry K.W."/>
            <person name="Cichocki N."/>
            <person name="Veneault-Fourrey C."/>
            <person name="LaButti K."/>
            <person name="Lindquist E.A."/>
            <person name="Lipzen A."/>
            <person name="Lundell T."/>
            <person name="Morin E."/>
            <person name="Murat C."/>
            <person name="Sun H."/>
            <person name="Tunlid A."/>
            <person name="Henrissat B."/>
            <person name="Grigoriev I.V."/>
            <person name="Hibbett D.S."/>
            <person name="Martin F."/>
            <person name="Nordberg H.P."/>
            <person name="Cantor M.N."/>
            <person name="Hua S.X."/>
        </authorList>
    </citation>
    <scope>NUCLEOTIDE SEQUENCE [LARGE SCALE GENOMIC DNA]</scope>
    <source>
        <strain evidence="1 2">Ve08.2h10</strain>
    </source>
</reference>
<evidence type="ECO:0000313" key="2">
    <source>
        <dbReference type="Proteomes" id="UP000054538"/>
    </source>
</evidence>
<dbReference type="STRING" id="930991.A0A0D0CP25"/>
<dbReference type="OrthoDB" id="2679880at2759"/>
<evidence type="ECO:0000313" key="1">
    <source>
        <dbReference type="EMBL" id="KIK72556.1"/>
    </source>
</evidence>